<dbReference type="AlphaFoldDB" id="A0A8J2QPR9"/>
<accession>A0A8J2QPR9</accession>
<evidence type="ECO:0000313" key="1">
    <source>
        <dbReference type="EMBL" id="CAG9566790.1"/>
    </source>
</evidence>
<dbReference type="EMBL" id="CAKASE010000057">
    <property type="protein sequence ID" value="CAG9566790.1"/>
    <property type="molecule type" value="Genomic_DNA"/>
</dbReference>
<gene>
    <name evidence="1" type="ORF">DCHRY22_LOCUS7378</name>
</gene>
<dbReference type="OrthoDB" id="7187706at2759"/>
<name>A0A8J2QPR9_9NEOP</name>
<protein>
    <submittedName>
        <fullName evidence="1">(African queen) hypothetical protein</fullName>
    </submittedName>
</protein>
<comment type="caution">
    <text evidence="1">The sequence shown here is derived from an EMBL/GenBank/DDBJ whole genome shotgun (WGS) entry which is preliminary data.</text>
</comment>
<keyword evidence="2" id="KW-1185">Reference proteome</keyword>
<proteinExistence type="predicted"/>
<dbReference type="Proteomes" id="UP000789524">
    <property type="component" value="Unassembled WGS sequence"/>
</dbReference>
<sequence>MSLTCEHSFNIKSVFNELLNSGVVSIVSGVLNDCRECSVLRPVRVAQDCEGAVCSLAEAASGFRFSEPCSDRAASRVTSSAKLKYPRYPAFHSSHKLPPLFI</sequence>
<evidence type="ECO:0000313" key="2">
    <source>
        <dbReference type="Proteomes" id="UP000789524"/>
    </source>
</evidence>
<organism evidence="1 2">
    <name type="scientific">Danaus chrysippus</name>
    <name type="common">African queen</name>
    <dbReference type="NCBI Taxonomy" id="151541"/>
    <lineage>
        <taxon>Eukaryota</taxon>
        <taxon>Metazoa</taxon>
        <taxon>Ecdysozoa</taxon>
        <taxon>Arthropoda</taxon>
        <taxon>Hexapoda</taxon>
        <taxon>Insecta</taxon>
        <taxon>Pterygota</taxon>
        <taxon>Neoptera</taxon>
        <taxon>Endopterygota</taxon>
        <taxon>Lepidoptera</taxon>
        <taxon>Glossata</taxon>
        <taxon>Ditrysia</taxon>
        <taxon>Papilionoidea</taxon>
        <taxon>Nymphalidae</taxon>
        <taxon>Danainae</taxon>
        <taxon>Danaini</taxon>
        <taxon>Danaina</taxon>
        <taxon>Danaus</taxon>
        <taxon>Anosia</taxon>
    </lineage>
</organism>
<reference evidence="1" key="1">
    <citation type="submission" date="2021-09" db="EMBL/GenBank/DDBJ databases">
        <authorList>
            <person name="Martin H S."/>
        </authorList>
    </citation>
    <scope>NUCLEOTIDE SEQUENCE</scope>
</reference>